<organism evidence="1">
    <name type="scientific">Timema monikensis</name>
    <dbReference type="NCBI Taxonomy" id="170555"/>
    <lineage>
        <taxon>Eukaryota</taxon>
        <taxon>Metazoa</taxon>
        <taxon>Ecdysozoa</taxon>
        <taxon>Arthropoda</taxon>
        <taxon>Hexapoda</taxon>
        <taxon>Insecta</taxon>
        <taxon>Pterygota</taxon>
        <taxon>Neoptera</taxon>
        <taxon>Polyneoptera</taxon>
        <taxon>Phasmatodea</taxon>
        <taxon>Timematodea</taxon>
        <taxon>Timematoidea</taxon>
        <taxon>Timematidae</taxon>
        <taxon>Timema</taxon>
    </lineage>
</organism>
<name>A0A7R9EDC0_9NEOP</name>
<reference evidence="1" key="1">
    <citation type="submission" date="2020-11" db="EMBL/GenBank/DDBJ databases">
        <authorList>
            <person name="Tran Van P."/>
        </authorList>
    </citation>
    <scope>NUCLEOTIDE SEQUENCE</scope>
</reference>
<evidence type="ECO:0000313" key="1">
    <source>
        <dbReference type="EMBL" id="CAD7430907.1"/>
    </source>
</evidence>
<gene>
    <name evidence="1" type="ORF">TMSB3V08_LOCUS7652</name>
</gene>
<proteinExistence type="predicted"/>
<dbReference type="EMBL" id="OB794698">
    <property type="protein sequence ID" value="CAD7430907.1"/>
    <property type="molecule type" value="Genomic_DNA"/>
</dbReference>
<sequence>MGRVVVLIGCECSDGPCSRLAGPAADGIGIIAVTARTWVGPVNSLLAVVFFGCVLCYVTELSRGAGTGKWGEWLIPPRLVSSRFVANATSLGVTLPNLGLHGLGRRFISICGRATARAHSTAVRGLCRDHLGVRPVKGYIYVLTEMLTLRLVLITSLLLVANVTAQNFSSLRAYERFREILLKAFGSSGSPSALRWRNEGQQPQEYLQTSLMELQGNTANVPCQGNTATVPCQGKSANVPCQGKTDTVPCQGNTATVPCQGKTANVPCQGKTATVSCQVALAKYRPKMYLAVIEMASQWILFNDLGIRGVTIEEVSKYRGISPASAKRGAAIEAVIKYRGISPASRWRGVAIKLVSKYRGVSPASAKRGAAIEAVIKYRGVSPASTWRGVAIKLLNGRFDRETCCCLVRGGHSELEQLNGALVPKSSVAKFLDDILQVLRPS</sequence>
<dbReference type="AlphaFoldDB" id="A0A7R9EDC0"/>
<protein>
    <submittedName>
        <fullName evidence="1">Uncharacterized protein</fullName>
    </submittedName>
</protein>
<accession>A0A7R9EDC0</accession>